<evidence type="ECO:0000259" key="1">
    <source>
        <dbReference type="Pfam" id="PF00725"/>
    </source>
</evidence>
<keyword evidence="3" id="KW-1185">Reference proteome</keyword>
<dbReference type="Proteomes" id="UP000246099">
    <property type="component" value="Chromosome"/>
</dbReference>
<sequence>MEILVTGHPQRWEELRNSRSFDGHTVHWEQELQPQRSPADLVIDLSLDEQPENLMLYAMKPEVPVLACLVKTAPAAWAHYPHIYGCNLLPGFISMPRLEVATAAPGKELENIMRQLGWEYDVIQPATGMVTPRVVCMIINEAYFTAEEGTASREDIDTSMKLGTNYPYGPFEWCEKIGIRHVYEVLQAVARENGNERYGISPLLQQEYEAQL</sequence>
<evidence type="ECO:0000313" key="3">
    <source>
        <dbReference type="Proteomes" id="UP000246099"/>
    </source>
</evidence>
<dbReference type="Pfam" id="PF00725">
    <property type="entry name" value="3HCDH"/>
    <property type="match status" value="1"/>
</dbReference>
<dbReference type="InterPro" id="IPR006108">
    <property type="entry name" value="3HC_DH_C"/>
</dbReference>
<feature type="domain" description="3-hydroxyacyl-CoA dehydrogenase C-terminal" evidence="1">
    <location>
        <begin position="128"/>
        <end position="210"/>
    </location>
</feature>
<dbReference type="PANTHER" id="PTHR48075">
    <property type="entry name" value="3-HYDROXYACYL-COA DEHYDROGENASE FAMILY PROTEIN"/>
    <property type="match status" value="1"/>
</dbReference>
<evidence type="ECO:0000313" key="2">
    <source>
        <dbReference type="EMBL" id="AWO01696.1"/>
    </source>
</evidence>
<dbReference type="SUPFAM" id="SSF48179">
    <property type="entry name" value="6-phosphogluconate dehydrogenase C-terminal domain-like"/>
    <property type="match status" value="1"/>
</dbReference>
<proteinExistence type="predicted"/>
<dbReference type="InterPro" id="IPR013328">
    <property type="entry name" value="6PGD_dom2"/>
</dbReference>
<protein>
    <submittedName>
        <fullName evidence="2">3-hydroxyacyl-CoA dehydrogenase</fullName>
    </submittedName>
</protein>
<dbReference type="RefSeq" id="WP_119077906.1">
    <property type="nucleotide sequence ID" value="NZ_CP029600.1"/>
</dbReference>
<reference evidence="2 3" key="1">
    <citation type="submission" date="2018-05" db="EMBL/GenBank/DDBJ databases">
        <title>Chitinophaga sp. nov., isolated from rhizosphere soil of Alhagi.</title>
        <authorList>
            <person name="Liu Y."/>
        </authorList>
    </citation>
    <scope>NUCLEOTIDE SEQUENCE [LARGE SCALE GENOMIC DNA]</scope>
    <source>
        <strain evidence="2 3">T22</strain>
    </source>
</reference>
<name>A0ABM6WCT6_9BACT</name>
<dbReference type="Gene3D" id="1.10.1040.10">
    <property type="entry name" value="N-(1-d-carboxylethyl)-l-norvaline Dehydrogenase, domain 2"/>
    <property type="match status" value="1"/>
</dbReference>
<dbReference type="InterPro" id="IPR008927">
    <property type="entry name" value="6-PGluconate_DH-like_C_sf"/>
</dbReference>
<organism evidence="2 3">
    <name type="scientific">Chitinophaga alhagiae</name>
    <dbReference type="NCBI Taxonomy" id="2203219"/>
    <lineage>
        <taxon>Bacteria</taxon>
        <taxon>Pseudomonadati</taxon>
        <taxon>Bacteroidota</taxon>
        <taxon>Chitinophagia</taxon>
        <taxon>Chitinophagales</taxon>
        <taxon>Chitinophagaceae</taxon>
        <taxon>Chitinophaga</taxon>
    </lineage>
</organism>
<dbReference type="EMBL" id="CP029600">
    <property type="protein sequence ID" value="AWO01696.1"/>
    <property type="molecule type" value="Genomic_DNA"/>
</dbReference>
<dbReference type="PANTHER" id="PTHR48075:SF5">
    <property type="entry name" value="3-HYDROXYBUTYRYL-COA DEHYDROGENASE"/>
    <property type="match status" value="1"/>
</dbReference>
<gene>
    <name evidence="2" type="ORF">DLD77_08285</name>
</gene>
<accession>A0ABM6WCT6</accession>